<accession>A0A1S9I0X9</accession>
<dbReference type="EMBL" id="MRAE01000057">
    <property type="protein sequence ID" value="OOO63842.1"/>
    <property type="molecule type" value="Genomic_DNA"/>
</dbReference>
<dbReference type="RefSeq" id="WP_078022780.1">
    <property type="nucleotide sequence ID" value="NZ_JADPGM010000001.1"/>
</dbReference>
<sequence length="114" mass="12167">MSENAKQMIGHLQKGAGELISSSSEEMKSLNNFIQSVFKDGALDLKTKEAIAIALSVYSRCQYCISSHVKSALDAGLTREQIIEAGTVAMAFGGGPSMAYSSTVLIDALNEFDK</sequence>
<dbReference type="EMBL" id="MRAD01000002">
    <property type="protein sequence ID" value="OOO63142.1"/>
    <property type="molecule type" value="Genomic_DNA"/>
</dbReference>
<evidence type="ECO:0000313" key="3">
    <source>
        <dbReference type="EMBL" id="OOO63842.1"/>
    </source>
</evidence>
<dbReference type="SUPFAM" id="SSF69118">
    <property type="entry name" value="AhpD-like"/>
    <property type="match status" value="1"/>
</dbReference>
<dbReference type="PANTHER" id="PTHR33930">
    <property type="entry name" value="ALKYL HYDROPEROXIDE REDUCTASE AHPD"/>
    <property type="match status" value="1"/>
</dbReference>
<dbReference type="Pfam" id="PF02627">
    <property type="entry name" value="CMD"/>
    <property type="match status" value="1"/>
</dbReference>
<keyword evidence="4" id="KW-1185">Reference proteome</keyword>
<dbReference type="InterPro" id="IPR004675">
    <property type="entry name" value="AhpD_core"/>
</dbReference>
<dbReference type="InterPro" id="IPR003779">
    <property type="entry name" value="CMD-like"/>
</dbReference>
<evidence type="ECO:0000313" key="5">
    <source>
        <dbReference type="Proteomes" id="UP000190256"/>
    </source>
</evidence>
<feature type="domain" description="Carboxymuconolactone decarboxylase-like" evidence="1">
    <location>
        <begin position="27"/>
        <end position="103"/>
    </location>
</feature>
<evidence type="ECO:0000259" key="1">
    <source>
        <dbReference type="Pfam" id="PF02627"/>
    </source>
</evidence>
<protein>
    <submittedName>
        <fullName evidence="3">4-carboxymuconolactone decarboxylase</fullName>
    </submittedName>
</protein>
<organism evidence="3 5">
    <name type="scientific">Clostridium tepidum</name>
    <dbReference type="NCBI Taxonomy" id="1962263"/>
    <lineage>
        <taxon>Bacteria</taxon>
        <taxon>Bacillati</taxon>
        <taxon>Bacillota</taxon>
        <taxon>Clostridia</taxon>
        <taxon>Eubacteriales</taxon>
        <taxon>Clostridiaceae</taxon>
        <taxon>Clostridium</taxon>
    </lineage>
</organism>
<dbReference type="OrthoDB" id="9806086at2"/>
<comment type="caution">
    <text evidence="3">The sequence shown here is derived from an EMBL/GenBank/DDBJ whole genome shotgun (WGS) entry which is preliminary data.</text>
</comment>
<evidence type="ECO:0000313" key="2">
    <source>
        <dbReference type="EMBL" id="OOO63142.1"/>
    </source>
</evidence>
<gene>
    <name evidence="2" type="ORF">BS637_01675</name>
    <name evidence="3" type="ORF">BS638_13255</name>
</gene>
<dbReference type="PANTHER" id="PTHR33930:SF2">
    <property type="entry name" value="BLR3452 PROTEIN"/>
    <property type="match status" value="1"/>
</dbReference>
<dbReference type="STRING" id="1962263.BS637_01675"/>
<dbReference type="AlphaFoldDB" id="A0A1S9I0X9"/>
<dbReference type="Proteomes" id="UP000190256">
    <property type="component" value="Unassembled WGS sequence"/>
</dbReference>
<dbReference type="GO" id="GO:0051920">
    <property type="term" value="F:peroxiredoxin activity"/>
    <property type="evidence" value="ECO:0007669"/>
    <property type="project" value="InterPro"/>
</dbReference>
<dbReference type="Gene3D" id="1.20.1290.10">
    <property type="entry name" value="AhpD-like"/>
    <property type="match status" value="1"/>
</dbReference>
<evidence type="ECO:0000313" key="4">
    <source>
        <dbReference type="Proteomes" id="UP000190206"/>
    </source>
</evidence>
<proteinExistence type="predicted"/>
<reference evidence="2 4" key="1">
    <citation type="submission" date="2016-12" db="EMBL/GenBank/DDBJ databases">
        <title>Clostridium tepidum sp. nov., a close relative of Clostridium sporogenes and Clostridium botulinum Group I.</title>
        <authorList>
            <person name="Dobritsa A.P."/>
            <person name="Kutumbaka K."/>
            <person name="Werner K."/>
            <person name="Samadpour M."/>
        </authorList>
    </citation>
    <scope>NUCLEOTIDE SEQUENCE [LARGE SCALE GENOMIC DNA]</scope>
    <source>
        <strain evidence="2 4">PE</strain>
    </source>
</reference>
<dbReference type="NCBIfam" id="TIGR00778">
    <property type="entry name" value="ahpD_dom"/>
    <property type="match status" value="1"/>
</dbReference>
<dbReference type="Proteomes" id="UP000190206">
    <property type="component" value="Unassembled WGS sequence"/>
</dbReference>
<reference evidence="3 5" key="2">
    <citation type="submission" date="2016-12" db="EMBL/GenBank/DDBJ databases">
        <title>Clostridium tepidum sp. nov., a close relative of Clostridium sporogenes and Clostridium botulinum Group I.</title>
        <authorList>
            <person name="Dobritsa A.P."/>
            <person name="Kutumbaka K.K."/>
            <person name="Werner K."/>
            <person name="Wiedmann M."/>
            <person name="Asmus A."/>
            <person name="Samadpour M."/>
        </authorList>
    </citation>
    <scope>NUCLEOTIDE SEQUENCE [LARGE SCALE GENOMIC DNA]</scope>
    <source>
        <strain evidence="3 5">IEH 97212</strain>
    </source>
</reference>
<dbReference type="InterPro" id="IPR029032">
    <property type="entry name" value="AhpD-like"/>
</dbReference>
<name>A0A1S9I0X9_9CLOT</name>